<gene>
    <name evidence="1" type="ORF">Pmani_034705</name>
</gene>
<dbReference type="EMBL" id="JAWZYT010004798">
    <property type="protein sequence ID" value="KAK4292542.1"/>
    <property type="molecule type" value="Genomic_DNA"/>
</dbReference>
<dbReference type="Proteomes" id="UP001292094">
    <property type="component" value="Unassembled WGS sequence"/>
</dbReference>
<dbReference type="AlphaFoldDB" id="A0AAE1NNS9"/>
<evidence type="ECO:0000313" key="2">
    <source>
        <dbReference type="Proteomes" id="UP001292094"/>
    </source>
</evidence>
<sequence>MWKERYMLEIDLPGRRKKGRPKRRFMDAVNKDMRVVRVIEEDVDDKLGKVDMAMVDPLWRPKDEDVKISSSISYLATLTEAATTSSFPQGIVS</sequence>
<keyword evidence="2" id="KW-1185">Reference proteome</keyword>
<evidence type="ECO:0000313" key="1">
    <source>
        <dbReference type="EMBL" id="KAK4292542.1"/>
    </source>
</evidence>
<organism evidence="1 2">
    <name type="scientific">Petrolisthes manimaculis</name>
    <dbReference type="NCBI Taxonomy" id="1843537"/>
    <lineage>
        <taxon>Eukaryota</taxon>
        <taxon>Metazoa</taxon>
        <taxon>Ecdysozoa</taxon>
        <taxon>Arthropoda</taxon>
        <taxon>Crustacea</taxon>
        <taxon>Multicrustacea</taxon>
        <taxon>Malacostraca</taxon>
        <taxon>Eumalacostraca</taxon>
        <taxon>Eucarida</taxon>
        <taxon>Decapoda</taxon>
        <taxon>Pleocyemata</taxon>
        <taxon>Anomura</taxon>
        <taxon>Galatheoidea</taxon>
        <taxon>Porcellanidae</taxon>
        <taxon>Petrolisthes</taxon>
    </lineage>
</organism>
<proteinExistence type="predicted"/>
<protein>
    <submittedName>
        <fullName evidence="1">Uncharacterized protein</fullName>
    </submittedName>
</protein>
<name>A0AAE1NNS9_9EUCA</name>
<reference evidence="1" key="1">
    <citation type="submission" date="2023-11" db="EMBL/GenBank/DDBJ databases">
        <title>Genome assemblies of two species of porcelain crab, Petrolisthes cinctipes and Petrolisthes manimaculis (Anomura: Porcellanidae).</title>
        <authorList>
            <person name="Angst P."/>
        </authorList>
    </citation>
    <scope>NUCLEOTIDE SEQUENCE</scope>
    <source>
        <strain evidence="1">PB745_02</strain>
        <tissue evidence="1">Gill</tissue>
    </source>
</reference>
<accession>A0AAE1NNS9</accession>
<comment type="caution">
    <text evidence="1">The sequence shown here is derived from an EMBL/GenBank/DDBJ whole genome shotgun (WGS) entry which is preliminary data.</text>
</comment>